<organism evidence="2 3">
    <name type="scientific">Blattamonas nauphoetae</name>
    <dbReference type="NCBI Taxonomy" id="2049346"/>
    <lineage>
        <taxon>Eukaryota</taxon>
        <taxon>Metamonada</taxon>
        <taxon>Preaxostyla</taxon>
        <taxon>Oxymonadida</taxon>
        <taxon>Blattamonas</taxon>
    </lineage>
</organism>
<feature type="compositionally biased region" description="Polar residues" evidence="1">
    <location>
        <begin position="1"/>
        <end position="12"/>
    </location>
</feature>
<evidence type="ECO:0000313" key="3">
    <source>
        <dbReference type="Proteomes" id="UP001281761"/>
    </source>
</evidence>
<sequence>MNGGTRFNQRPAQQEQPQPEMDNFVFDPTKDVMNIMAKIEQEDRPQYTGEFGGGGFGGGGGYGGGEGRRNG</sequence>
<dbReference type="Proteomes" id="UP001281761">
    <property type="component" value="Unassembled WGS sequence"/>
</dbReference>
<feature type="region of interest" description="Disordered" evidence="1">
    <location>
        <begin position="42"/>
        <end position="71"/>
    </location>
</feature>
<keyword evidence="3" id="KW-1185">Reference proteome</keyword>
<evidence type="ECO:0000256" key="1">
    <source>
        <dbReference type="SAM" id="MobiDB-lite"/>
    </source>
</evidence>
<reference evidence="2 3" key="1">
    <citation type="journal article" date="2022" name="bioRxiv">
        <title>Genomics of Preaxostyla Flagellates Illuminates Evolutionary Transitions and the Path Towards Mitochondrial Loss.</title>
        <authorList>
            <person name="Novak L.V.F."/>
            <person name="Treitli S.C."/>
            <person name="Pyrih J."/>
            <person name="Halakuc P."/>
            <person name="Pipaliya S.V."/>
            <person name="Vacek V."/>
            <person name="Brzon O."/>
            <person name="Soukal P."/>
            <person name="Eme L."/>
            <person name="Dacks J.B."/>
            <person name="Karnkowska A."/>
            <person name="Elias M."/>
            <person name="Hampl V."/>
        </authorList>
    </citation>
    <scope>NUCLEOTIDE SEQUENCE [LARGE SCALE GENOMIC DNA]</scope>
    <source>
        <strain evidence="2">NAU3</strain>
        <tissue evidence="2">Gut</tissue>
    </source>
</reference>
<accession>A0ABQ9YMG1</accession>
<evidence type="ECO:0000313" key="2">
    <source>
        <dbReference type="EMBL" id="KAK2964729.1"/>
    </source>
</evidence>
<feature type="region of interest" description="Disordered" evidence="1">
    <location>
        <begin position="1"/>
        <end position="25"/>
    </location>
</feature>
<comment type="caution">
    <text evidence="2">The sequence shown here is derived from an EMBL/GenBank/DDBJ whole genome shotgun (WGS) entry which is preliminary data.</text>
</comment>
<feature type="compositionally biased region" description="Gly residues" evidence="1">
    <location>
        <begin position="50"/>
        <end position="65"/>
    </location>
</feature>
<proteinExistence type="predicted"/>
<protein>
    <submittedName>
        <fullName evidence="2">Uncharacterized protein</fullName>
    </submittedName>
</protein>
<dbReference type="EMBL" id="JARBJD010000001">
    <property type="protein sequence ID" value="KAK2964729.1"/>
    <property type="molecule type" value="Genomic_DNA"/>
</dbReference>
<gene>
    <name evidence="2" type="ORF">BLNAU_29</name>
</gene>
<name>A0ABQ9YMG1_9EUKA</name>